<evidence type="ECO:0000259" key="3">
    <source>
        <dbReference type="PROSITE" id="PS51294"/>
    </source>
</evidence>
<feature type="compositionally biased region" description="Polar residues" evidence="1">
    <location>
        <begin position="418"/>
        <end position="431"/>
    </location>
</feature>
<proteinExistence type="predicted"/>
<dbReference type="Proteomes" id="UP001438707">
    <property type="component" value="Unassembled WGS sequence"/>
</dbReference>
<feature type="compositionally biased region" description="Basic and acidic residues" evidence="1">
    <location>
        <begin position="483"/>
        <end position="500"/>
    </location>
</feature>
<dbReference type="SUPFAM" id="SSF46689">
    <property type="entry name" value="Homeodomain-like"/>
    <property type="match status" value="2"/>
</dbReference>
<dbReference type="InterPro" id="IPR009057">
    <property type="entry name" value="Homeodomain-like_sf"/>
</dbReference>
<name>A0AAW1Q8X0_9CHLO</name>
<feature type="compositionally biased region" description="Basic and acidic residues" evidence="1">
    <location>
        <begin position="317"/>
        <end position="336"/>
    </location>
</feature>
<feature type="region of interest" description="Disordered" evidence="1">
    <location>
        <begin position="158"/>
        <end position="500"/>
    </location>
</feature>
<feature type="compositionally biased region" description="Low complexity" evidence="1">
    <location>
        <begin position="406"/>
        <end position="417"/>
    </location>
</feature>
<dbReference type="Gene3D" id="1.10.10.60">
    <property type="entry name" value="Homeodomain-like"/>
    <property type="match status" value="2"/>
</dbReference>
<feature type="compositionally biased region" description="Polar residues" evidence="1">
    <location>
        <begin position="218"/>
        <end position="228"/>
    </location>
</feature>
<evidence type="ECO:0000313" key="5">
    <source>
        <dbReference type="Proteomes" id="UP001438707"/>
    </source>
</evidence>
<dbReference type="InterPro" id="IPR001005">
    <property type="entry name" value="SANT/Myb"/>
</dbReference>
<comment type="caution">
    <text evidence="4">The sequence shown here is derived from an EMBL/GenBank/DDBJ whole genome shotgun (WGS) entry which is preliminary data.</text>
</comment>
<dbReference type="PANTHER" id="PTHR47430">
    <property type="entry name" value="GB|AAC33480.1"/>
    <property type="match status" value="1"/>
</dbReference>
<dbReference type="AlphaFoldDB" id="A0AAW1Q8X0"/>
<keyword evidence="5" id="KW-1185">Reference proteome</keyword>
<feature type="domain" description="Myb-like" evidence="2">
    <location>
        <begin position="723"/>
        <end position="771"/>
    </location>
</feature>
<feature type="domain" description="HTH myb-type" evidence="3">
    <location>
        <begin position="692"/>
        <end position="720"/>
    </location>
</feature>
<evidence type="ECO:0000313" key="4">
    <source>
        <dbReference type="EMBL" id="KAK9817342.1"/>
    </source>
</evidence>
<gene>
    <name evidence="4" type="ORF">WJX74_005162</name>
</gene>
<evidence type="ECO:0000259" key="2">
    <source>
        <dbReference type="PROSITE" id="PS50090"/>
    </source>
</evidence>
<dbReference type="SMART" id="SM00717">
    <property type="entry name" value="SANT"/>
    <property type="match status" value="4"/>
</dbReference>
<protein>
    <submittedName>
        <fullName evidence="4">Uncharacterized protein</fullName>
    </submittedName>
</protein>
<reference evidence="4 5" key="1">
    <citation type="journal article" date="2024" name="Nat. Commun.">
        <title>Phylogenomics reveals the evolutionary origins of lichenization in chlorophyte algae.</title>
        <authorList>
            <person name="Puginier C."/>
            <person name="Libourel C."/>
            <person name="Otte J."/>
            <person name="Skaloud P."/>
            <person name="Haon M."/>
            <person name="Grisel S."/>
            <person name="Petersen M."/>
            <person name="Berrin J.G."/>
            <person name="Delaux P.M."/>
            <person name="Dal Grande F."/>
            <person name="Keller J."/>
        </authorList>
    </citation>
    <scope>NUCLEOTIDE SEQUENCE [LARGE SCALE GENOMIC DNA]</scope>
    <source>
        <strain evidence="4 5">SAG 2145</strain>
    </source>
</reference>
<feature type="compositionally biased region" description="Low complexity" evidence="1">
    <location>
        <begin position="302"/>
        <end position="316"/>
    </location>
</feature>
<feature type="compositionally biased region" description="Polar residues" evidence="1">
    <location>
        <begin position="188"/>
        <end position="197"/>
    </location>
</feature>
<dbReference type="CDD" id="cd00167">
    <property type="entry name" value="SANT"/>
    <property type="match status" value="2"/>
</dbReference>
<feature type="region of interest" description="Disordered" evidence="1">
    <location>
        <begin position="77"/>
        <end position="132"/>
    </location>
</feature>
<dbReference type="EMBL" id="JALJOS010000074">
    <property type="protein sequence ID" value="KAK9817342.1"/>
    <property type="molecule type" value="Genomic_DNA"/>
</dbReference>
<feature type="region of interest" description="Disordered" evidence="1">
    <location>
        <begin position="800"/>
        <end position="820"/>
    </location>
</feature>
<dbReference type="InterPro" id="IPR017930">
    <property type="entry name" value="Myb_dom"/>
</dbReference>
<sequence>MPMDSQQWHRLTGQLLAGTGRLREGKLRKRAIALAEQAGENNCRQELKQSFLAYYNKARADGMLLSSNEYVAMPAAQEPQVHTRDEPAAHHPKRQRLNSTDSATPIPKAIATPSTTDKLHRASPSDAVQMPVRRRLGSKLQTESPLVPASAAAAAAAAAAGSQHQDKSGVKGPGRKASGIAPSDRLPMTTSQQTADSQHQRKSEKKRKRQAAKVMAPSHNTPMTAGSQHQKKSERKRKQQAAKDMATFHDLPLTADIQQQKKSEKKRKKAEAAEMTTSAGASEAAIQGGTGGQKKQKKRKFSGQPSSAGAPQAAAQERTDSHHEKMGSKAEDRDMTPFDGDSVPQFQEQAEQHLSKKKKKAQKLQGISMPSPESPPSTTAQDMMKKAKCQRSSKKQKADRKFALKDAPVPASPADAAETSTIKLDGNTQKGSAVPPLQGSPPPASTPAAGASKAERKSKKAGTMPSLGESPAGTPSNLTGGGREVEQDWRSDKVRQDIKSGRYSKAEKDTLRKAVQSYAEEHGLDQENLHWLFCTKSTGMKGKQSGPWQVISKALPHRTTASVWACGTRMLHVNNYKGKWEKDDDNALLEFVQNDGPRWTEIGNLLGRLPEGCRDRWKEIRHGAAKRSGKWDEEETAKLRDIVEEYLAFKQDAEIQGKQATLSFGDIAEDDSEPEEAAGEISDARVVVDDIDWSIISDRMGTRSNNQCMEKWYTQLTPGMVSRGEWGSGDDRRLIRALLESGAKQEFQVDWGNLVKGRSASTCRRRWRLMVKQVPEYFESAFHDSVMYLTRVKYPRLLSPKSESPPVQSPCREAPSAQAN</sequence>
<feature type="domain" description="HTH myb-type" evidence="3">
    <location>
        <begin position="577"/>
        <end position="625"/>
    </location>
</feature>
<dbReference type="PROSITE" id="PS51294">
    <property type="entry name" value="HTH_MYB"/>
    <property type="match status" value="2"/>
</dbReference>
<evidence type="ECO:0000256" key="1">
    <source>
        <dbReference type="SAM" id="MobiDB-lite"/>
    </source>
</evidence>
<feature type="domain" description="Myb-like" evidence="2">
    <location>
        <begin position="572"/>
        <end position="621"/>
    </location>
</feature>
<feature type="compositionally biased region" description="Basic residues" evidence="1">
    <location>
        <begin position="386"/>
        <end position="398"/>
    </location>
</feature>
<feature type="domain" description="Myb-like" evidence="2">
    <location>
        <begin position="623"/>
        <end position="716"/>
    </location>
</feature>
<feature type="compositionally biased region" description="Basic residues" evidence="1">
    <location>
        <begin position="229"/>
        <end position="240"/>
    </location>
</feature>
<accession>A0AAW1Q8X0</accession>
<dbReference type="PANTHER" id="PTHR47430:SF4">
    <property type="entry name" value="GB|AAC33480.1"/>
    <property type="match status" value="1"/>
</dbReference>
<dbReference type="Pfam" id="PF13921">
    <property type="entry name" value="Myb_DNA-bind_6"/>
    <property type="match status" value="1"/>
</dbReference>
<feature type="compositionally biased region" description="Basic residues" evidence="1">
    <location>
        <begin position="200"/>
        <end position="211"/>
    </location>
</feature>
<dbReference type="PROSITE" id="PS50090">
    <property type="entry name" value="MYB_LIKE"/>
    <property type="match status" value="3"/>
</dbReference>
<organism evidence="4 5">
    <name type="scientific">Apatococcus lobatus</name>
    <dbReference type="NCBI Taxonomy" id="904363"/>
    <lineage>
        <taxon>Eukaryota</taxon>
        <taxon>Viridiplantae</taxon>
        <taxon>Chlorophyta</taxon>
        <taxon>core chlorophytes</taxon>
        <taxon>Trebouxiophyceae</taxon>
        <taxon>Chlorellales</taxon>
        <taxon>Chlorellaceae</taxon>
        <taxon>Apatococcus</taxon>
    </lineage>
</organism>